<accession>A0A518BRN6</accession>
<sequence>MGALQRSLSAGVEPNPALAVAVLVPLGRLLLEGSLDGVDQTISVLVDLVDPSGANWREAVAVGVIARERDFAALLDDPTSDPADLSDARTDLEALFCASDALGEPVPEALRERVSARDGELEARL</sequence>
<reference evidence="1 2" key="1">
    <citation type="submission" date="2019-02" db="EMBL/GenBank/DDBJ databases">
        <title>Deep-cultivation of Planctomycetes and their phenomic and genomic characterization uncovers novel biology.</title>
        <authorList>
            <person name="Wiegand S."/>
            <person name="Jogler M."/>
            <person name="Boedeker C."/>
            <person name="Pinto D."/>
            <person name="Vollmers J."/>
            <person name="Rivas-Marin E."/>
            <person name="Kohn T."/>
            <person name="Peeters S.H."/>
            <person name="Heuer A."/>
            <person name="Rast P."/>
            <person name="Oberbeckmann S."/>
            <person name="Bunk B."/>
            <person name="Jeske O."/>
            <person name="Meyerdierks A."/>
            <person name="Storesund J.E."/>
            <person name="Kallscheuer N."/>
            <person name="Luecker S."/>
            <person name="Lage O.M."/>
            <person name="Pohl T."/>
            <person name="Merkel B.J."/>
            <person name="Hornburger P."/>
            <person name="Mueller R.-W."/>
            <person name="Bruemmer F."/>
            <person name="Labrenz M."/>
            <person name="Spormann A.M."/>
            <person name="Op den Camp H."/>
            <person name="Overmann J."/>
            <person name="Amann R."/>
            <person name="Jetten M.S.M."/>
            <person name="Mascher T."/>
            <person name="Medema M.H."/>
            <person name="Devos D.P."/>
            <person name="Kaster A.-K."/>
            <person name="Ovreas L."/>
            <person name="Rohde M."/>
            <person name="Galperin M.Y."/>
            <person name="Jogler C."/>
        </authorList>
    </citation>
    <scope>NUCLEOTIDE SEQUENCE [LARGE SCALE GENOMIC DNA]</scope>
    <source>
        <strain evidence="1 2">Pla133</strain>
    </source>
</reference>
<evidence type="ECO:0000313" key="2">
    <source>
        <dbReference type="Proteomes" id="UP000316921"/>
    </source>
</evidence>
<keyword evidence="2" id="KW-1185">Reference proteome</keyword>
<proteinExistence type="predicted"/>
<dbReference type="EMBL" id="CP036287">
    <property type="protein sequence ID" value="QDU69623.1"/>
    <property type="molecule type" value="Genomic_DNA"/>
</dbReference>
<dbReference type="KEGG" id="pbap:Pla133_47440"/>
<evidence type="ECO:0000313" key="1">
    <source>
        <dbReference type="EMBL" id="QDU69623.1"/>
    </source>
</evidence>
<dbReference type="AlphaFoldDB" id="A0A518BRN6"/>
<organism evidence="1 2">
    <name type="scientific">Engelhardtia mirabilis</name>
    <dbReference type="NCBI Taxonomy" id="2528011"/>
    <lineage>
        <taxon>Bacteria</taxon>
        <taxon>Pseudomonadati</taxon>
        <taxon>Planctomycetota</taxon>
        <taxon>Planctomycetia</taxon>
        <taxon>Planctomycetia incertae sedis</taxon>
        <taxon>Engelhardtia</taxon>
    </lineage>
</organism>
<dbReference type="Proteomes" id="UP000316921">
    <property type="component" value="Chromosome"/>
</dbReference>
<name>A0A518BRN6_9BACT</name>
<protein>
    <submittedName>
        <fullName evidence="1">Uncharacterized protein</fullName>
    </submittedName>
</protein>
<gene>
    <name evidence="1" type="ORF">Pla133_47440</name>
</gene>